<gene>
    <name evidence="1" type="ORF">RMCC_2965</name>
</gene>
<reference evidence="2" key="2">
    <citation type="submission" date="2016-02" db="EMBL/GenBank/DDBJ databases">
        <title>Draft genome sequence of five rapidly growing Mycobacterium species.</title>
        <authorList>
            <person name="Katahira K."/>
            <person name="Gotou Y."/>
            <person name="Iida K."/>
            <person name="Ogura Y."/>
            <person name="Hayashi T."/>
        </authorList>
    </citation>
    <scope>NUCLEOTIDE SEQUENCE [LARGE SCALE GENOMIC DNA]</scope>
    <source>
        <strain evidence="2">JCM15298</strain>
    </source>
</reference>
<organism evidence="1 2">
    <name type="scientific">Mycolicibacterium canariasense</name>
    <name type="common">Mycobacterium canariasense</name>
    <dbReference type="NCBI Taxonomy" id="228230"/>
    <lineage>
        <taxon>Bacteria</taxon>
        <taxon>Bacillati</taxon>
        <taxon>Actinomycetota</taxon>
        <taxon>Actinomycetes</taxon>
        <taxon>Mycobacteriales</taxon>
        <taxon>Mycobacteriaceae</taxon>
        <taxon>Mycolicibacterium</taxon>
    </lineage>
</organism>
<dbReference type="EMBL" id="BCSY01000046">
    <property type="protein sequence ID" value="GAS95999.1"/>
    <property type="molecule type" value="Genomic_DNA"/>
</dbReference>
<keyword evidence="1" id="KW-0418">Kinase</keyword>
<dbReference type="GO" id="GO:0016301">
    <property type="term" value="F:kinase activity"/>
    <property type="evidence" value="ECO:0007669"/>
    <property type="project" value="UniProtKB-KW"/>
</dbReference>
<dbReference type="AlphaFoldDB" id="A0A100WCK2"/>
<dbReference type="Proteomes" id="UP000069443">
    <property type="component" value="Unassembled WGS sequence"/>
</dbReference>
<reference evidence="2" key="1">
    <citation type="journal article" date="2016" name="Genome Announc.">
        <title>Draft Genome Sequences of Five Rapidly Growing Mycobacterium Species, M. thermoresistibile, M. fortuitum subsp. acetamidolyticum, M. canariasense, M. brisbanense, and M. novocastrense.</title>
        <authorList>
            <person name="Katahira K."/>
            <person name="Ogura Y."/>
            <person name="Gotoh Y."/>
            <person name="Hayashi T."/>
        </authorList>
    </citation>
    <scope>NUCLEOTIDE SEQUENCE [LARGE SCALE GENOMIC DNA]</scope>
    <source>
        <strain evidence="2">JCM15298</strain>
    </source>
</reference>
<name>A0A100WCK2_MYCCR</name>
<comment type="caution">
    <text evidence="1">The sequence shown here is derived from an EMBL/GenBank/DDBJ whole genome shotgun (WGS) entry which is preliminary data.</text>
</comment>
<accession>A0A100WCK2</accession>
<evidence type="ECO:0000313" key="2">
    <source>
        <dbReference type="Proteomes" id="UP000069443"/>
    </source>
</evidence>
<keyword evidence="2" id="KW-1185">Reference proteome</keyword>
<protein>
    <submittedName>
        <fullName evidence="1">Inositol-trisphosphate 3-kinase A</fullName>
    </submittedName>
</protein>
<proteinExistence type="predicted"/>
<evidence type="ECO:0000313" key="1">
    <source>
        <dbReference type="EMBL" id="GAS95999.1"/>
    </source>
</evidence>
<keyword evidence="1" id="KW-0808">Transferase</keyword>
<sequence length="71" mass="7299">MRPTLTSAASAMVRSDVPATPRSAMHAIAVSRIRSTMVESACGDELDPAASCMAETLPGRPPATADSVVLD</sequence>